<dbReference type="NCBIfam" id="TIGR02611">
    <property type="entry name" value="TIGR02611 family protein"/>
    <property type="match status" value="1"/>
</dbReference>
<comment type="caution">
    <text evidence="2">The sequence shown here is derived from an EMBL/GenBank/DDBJ whole genome shotgun (WGS) entry which is preliminary data.</text>
</comment>
<keyword evidence="1" id="KW-1133">Transmembrane helix</keyword>
<reference evidence="2 3" key="1">
    <citation type="submission" date="2020-07" db="EMBL/GenBank/DDBJ databases">
        <title>Genomic Encyclopedia of Type Strains, Phase III (KMG-III): the genomes of soil and plant-associated and newly described type strains.</title>
        <authorList>
            <person name="Whitman W."/>
        </authorList>
    </citation>
    <scope>NUCLEOTIDE SEQUENCE [LARGE SCALE GENOMIC DNA]</scope>
    <source>
        <strain evidence="2 3">CECT 8576</strain>
    </source>
</reference>
<dbReference type="RefSeq" id="WP_218861856.1">
    <property type="nucleotide sequence ID" value="NZ_JACBYW010000001.1"/>
</dbReference>
<proteinExistence type="predicted"/>
<dbReference type="Proteomes" id="UP000548304">
    <property type="component" value="Unassembled WGS sequence"/>
</dbReference>
<organism evidence="2 3">
    <name type="scientific">Actinopolyspora biskrensis</name>
    <dbReference type="NCBI Taxonomy" id="1470178"/>
    <lineage>
        <taxon>Bacteria</taxon>
        <taxon>Bacillati</taxon>
        <taxon>Actinomycetota</taxon>
        <taxon>Actinomycetes</taxon>
        <taxon>Actinopolysporales</taxon>
        <taxon>Actinopolysporaceae</taxon>
        <taxon>Actinopolyspora</taxon>
    </lineage>
</organism>
<name>A0A852YQ44_9ACTN</name>
<dbReference type="EMBL" id="JACBYW010000001">
    <property type="protein sequence ID" value="NYH76861.1"/>
    <property type="molecule type" value="Genomic_DNA"/>
</dbReference>
<keyword evidence="1" id="KW-0812">Transmembrane</keyword>
<evidence type="ECO:0000313" key="2">
    <source>
        <dbReference type="EMBL" id="NYH76861.1"/>
    </source>
</evidence>
<feature type="transmembrane region" description="Helical" evidence="1">
    <location>
        <begin position="16"/>
        <end position="36"/>
    </location>
</feature>
<keyword evidence="3" id="KW-1185">Reference proteome</keyword>
<evidence type="ECO:0000256" key="1">
    <source>
        <dbReference type="SAM" id="Phobius"/>
    </source>
</evidence>
<gene>
    <name evidence="2" type="ORF">FHR84_000175</name>
</gene>
<sequence length="129" mass="14516">MRARRERIRAKRGLNALYRFTLGLTGGLVLVVGIVMIPYPGPGWLCVFAGLGLLATEFAWAHQVNMFARHHYHRWVRWLSRQHLVVKLTIMGTTGLIVLATLWAIGAFSLLGNLLGLNWPWLTSPLFGP</sequence>
<dbReference type="InterPro" id="IPR013434">
    <property type="entry name" value="CHP02611"/>
</dbReference>
<feature type="transmembrane region" description="Helical" evidence="1">
    <location>
        <begin position="42"/>
        <end position="63"/>
    </location>
</feature>
<protein>
    <submittedName>
        <fullName evidence="2">Uncharacterized protein (TIGR02611 family)</fullName>
    </submittedName>
</protein>
<accession>A0A852YQ44</accession>
<feature type="transmembrane region" description="Helical" evidence="1">
    <location>
        <begin position="84"/>
        <end position="111"/>
    </location>
</feature>
<evidence type="ECO:0000313" key="3">
    <source>
        <dbReference type="Proteomes" id="UP000548304"/>
    </source>
</evidence>
<dbReference type="InterPro" id="IPR019099">
    <property type="entry name" value="Uncharacterised_PGPGW_TM"/>
</dbReference>
<keyword evidence="1" id="KW-0472">Membrane</keyword>
<dbReference type="Pfam" id="PF09656">
    <property type="entry name" value="PGPGW"/>
    <property type="match status" value="1"/>
</dbReference>
<dbReference type="AlphaFoldDB" id="A0A852YQ44"/>